<dbReference type="VEuPathDB" id="FungiDB:RhiirA1_484270"/>
<reference evidence="1 2" key="2">
    <citation type="submission" date="2017-10" db="EMBL/GenBank/DDBJ databases">
        <title>Genome analyses suggest a sexual origin of heterokaryosis in a supposedly ancient asexual fungus.</title>
        <authorList>
            <person name="Corradi N."/>
            <person name="Sedzielewska K."/>
            <person name="Noel J."/>
            <person name="Charron P."/>
            <person name="Farinelli L."/>
            <person name="Marton T."/>
            <person name="Kruger M."/>
            <person name="Pelin A."/>
            <person name="Brachmann A."/>
            <person name="Corradi N."/>
        </authorList>
    </citation>
    <scope>NUCLEOTIDE SEQUENCE [LARGE SCALE GENOMIC DNA]</scope>
    <source>
        <strain evidence="1 2">A1</strain>
    </source>
</reference>
<comment type="caution">
    <text evidence="1">The sequence shown here is derived from an EMBL/GenBank/DDBJ whole genome shotgun (WGS) entry which is preliminary data.</text>
</comment>
<evidence type="ECO:0000313" key="2">
    <source>
        <dbReference type="Proteomes" id="UP000232688"/>
    </source>
</evidence>
<organism evidence="1 2">
    <name type="scientific">Rhizophagus irregularis</name>
    <dbReference type="NCBI Taxonomy" id="588596"/>
    <lineage>
        <taxon>Eukaryota</taxon>
        <taxon>Fungi</taxon>
        <taxon>Fungi incertae sedis</taxon>
        <taxon>Mucoromycota</taxon>
        <taxon>Glomeromycotina</taxon>
        <taxon>Glomeromycetes</taxon>
        <taxon>Glomerales</taxon>
        <taxon>Glomeraceae</taxon>
        <taxon>Rhizophagus</taxon>
    </lineage>
</organism>
<accession>A0A2N0QJJ1</accession>
<proteinExistence type="predicted"/>
<protein>
    <recommendedName>
        <fullName evidence="3">Post-transcriptional regulator</fullName>
    </recommendedName>
</protein>
<evidence type="ECO:0008006" key="3">
    <source>
        <dbReference type="Google" id="ProtNLM"/>
    </source>
</evidence>
<sequence>MTTIRKIVPLTNEAIDSIPSQLKKYQLQYFKAEEFEHLGYEGITIDSVWNYCINKKWRKKIIEELKIHEIVETIFSISASEIVSFTQIKSFQTTDWFGEIRQDELNELLRIEPKKE</sequence>
<reference evidence="1 2" key="1">
    <citation type="submission" date="2017-10" db="EMBL/GenBank/DDBJ databases">
        <title>Extensive intraspecific genome diversity in a model arbuscular mycorrhizal fungus.</title>
        <authorList>
            <person name="Chen E.C.H."/>
            <person name="Morin E."/>
            <person name="Baudet D."/>
            <person name="Noel J."/>
            <person name="Ndikumana S."/>
            <person name="Charron P."/>
            <person name="St-Onge C."/>
            <person name="Giorgi J."/>
            <person name="Grigoriev I.V."/>
            <person name="Roux C."/>
            <person name="Martin F.M."/>
            <person name="Corradi N."/>
        </authorList>
    </citation>
    <scope>NUCLEOTIDE SEQUENCE [LARGE SCALE GENOMIC DNA]</scope>
    <source>
        <strain evidence="1 2">A1</strain>
    </source>
</reference>
<dbReference type="Pfam" id="PF13797">
    <property type="entry name" value="Post_transc_reg"/>
    <property type="match status" value="1"/>
</dbReference>
<dbReference type="Proteomes" id="UP000232688">
    <property type="component" value="Unassembled WGS sequence"/>
</dbReference>
<evidence type="ECO:0000313" key="1">
    <source>
        <dbReference type="EMBL" id="PKC51215.1"/>
    </source>
</evidence>
<dbReference type="AlphaFoldDB" id="A0A2N0QJJ1"/>
<name>A0A2N0QJJ1_9GLOM</name>
<gene>
    <name evidence="1" type="ORF">RhiirA1_484270</name>
</gene>
<dbReference type="EMBL" id="LLXH01008095">
    <property type="protein sequence ID" value="PKC51215.1"/>
    <property type="molecule type" value="Genomic_DNA"/>
</dbReference>
<dbReference type="InterPro" id="IPR025716">
    <property type="entry name" value="Post-transcriptional_regulator"/>
</dbReference>